<comment type="caution">
    <text evidence="2">The sequence shown here is derived from an EMBL/GenBank/DDBJ whole genome shotgun (WGS) entry which is preliminary data.</text>
</comment>
<feature type="transmembrane region" description="Helical" evidence="1">
    <location>
        <begin position="21"/>
        <end position="37"/>
    </location>
</feature>
<evidence type="ECO:0000313" key="2">
    <source>
        <dbReference type="EMBL" id="KAK2951101.1"/>
    </source>
</evidence>
<keyword evidence="1" id="KW-0812">Transmembrane</keyword>
<organism evidence="2 3">
    <name type="scientific">Blattamonas nauphoetae</name>
    <dbReference type="NCBI Taxonomy" id="2049346"/>
    <lineage>
        <taxon>Eukaryota</taxon>
        <taxon>Metamonada</taxon>
        <taxon>Preaxostyla</taxon>
        <taxon>Oxymonadida</taxon>
        <taxon>Blattamonas</taxon>
    </lineage>
</organism>
<gene>
    <name evidence="2" type="ORF">BLNAU_13944</name>
</gene>
<reference evidence="2 3" key="1">
    <citation type="journal article" date="2022" name="bioRxiv">
        <title>Genomics of Preaxostyla Flagellates Illuminates Evolutionary Transitions and the Path Towards Mitochondrial Loss.</title>
        <authorList>
            <person name="Novak L.V.F."/>
            <person name="Treitli S.C."/>
            <person name="Pyrih J."/>
            <person name="Halakuc P."/>
            <person name="Pipaliya S.V."/>
            <person name="Vacek V."/>
            <person name="Brzon O."/>
            <person name="Soukal P."/>
            <person name="Eme L."/>
            <person name="Dacks J.B."/>
            <person name="Karnkowska A."/>
            <person name="Elias M."/>
            <person name="Hampl V."/>
        </authorList>
    </citation>
    <scope>NUCLEOTIDE SEQUENCE [LARGE SCALE GENOMIC DNA]</scope>
    <source>
        <strain evidence="2">NAU3</strain>
        <tissue evidence="2">Gut</tissue>
    </source>
</reference>
<evidence type="ECO:0000256" key="1">
    <source>
        <dbReference type="SAM" id="Phobius"/>
    </source>
</evidence>
<protein>
    <submittedName>
        <fullName evidence="2">Uncharacterized protein</fullName>
    </submittedName>
</protein>
<evidence type="ECO:0000313" key="3">
    <source>
        <dbReference type="Proteomes" id="UP001281761"/>
    </source>
</evidence>
<keyword evidence="1" id="KW-1133">Transmembrane helix</keyword>
<dbReference type="Proteomes" id="UP001281761">
    <property type="component" value="Unassembled WGS sequence"/>
</dbReference>
<name>A0ABQ9XLH4_9EUKA</name>
<keyword evidence="1" id="KW-0472">Membrane</keyword>
<keyword evidence="3" id="KW-1185">Reference proteome</keyword>
<dbReference type="EMBL" id="JARBJD010000124">
    <property type="protein sequence ID" value="KAK2951101.1"/>
    <property type="molecule type" value="Genomic_DNA"/>
</dbReference>
<sequence length="66" mass="7411">MRTIQHQFSCVFLPRFNSQEALISFLIALSGVVPYDYTKSLESSGLFNALLAHSSPTKPDLFIKAY</sequence>
<accession>A0ABQ9XLH4</accession>
<proteinExistence type="predicted"/>